<accession>A0ABT1L7D3</accession>
<dbReference type="Pfam" id="PF05573">
    <property type="entry name" value="NosL"/>
    <property type="match status" value="1"/>
</dbReference>
<dbReference type="PANTHER" id="PTHR41247:SF1">
    <property type="entry name" value="HTH-TYPE TRANSCRIPTIONAL REPRESSOR YCNK"/>
    <property type="match status" value="1"/>
</dbReference>
<gene>
    <name evidence="2" type="ORF">NK718_02620</name>
</gene>
<dbReference type="Gene3D" id="3.30.70.2060">
    <property type="match status" value="1"/>
</dbReference>
<dbReference type="SUPFAM" id="SSF160387">
    <property type="entry name" value="NosL/MerB-like"/>
    <property type="match status" value="1"/>
</dbReference>
<dbReference type="InterPro" id="IPR008719">
    <property type="entry name" value="N2O_reductase_NosL"/>
</dbReference>
<dbReference type="EMBL" id="JANCLU010000002">
    <property type="protein sequence ID" value="MCP8937396.1"/>
    <property type="molecule type" value="Genomic_DNA"/>
</dbReference>
<dbReference type="Proteomes" id="UP001205890">
    <property type="component" value="Unassembled WGS sequence"/>
</dbReference>
<dbReference type="RefSeq" id="WP_254738357.1">
    <property type="nucleotide sequence ID" value="NZ_JANCLU010000002.1"/>
</dbReference>
<sequence length="194" mass="20516">MRHALAVLAVLALPGCNNDKATEPPRPFAITADAIGHYCGMNVLEHTGPKGQILLKSRRDPVWFSSARDTLAFTMLPDEPKDIAAVFVSDMAKAPSWEEPGPENWVEARKAWFVVGGTARGGMGAEETVPFSDRDAAERFATEKGGHVYAFADVPREAVLTEGGEAPGQSAHSEDGDGGSGHPVAAPNLLGTQP</sequence>
<dbReference type="Gene3D" id="3.30.70.2050">
    <property type="match status" value="1"/>
</dbReference>
<protein>
    <submittedName>
        <fullName evidence="2">Nitrous oxide reductase accessory protein NosL</fullName>
    </submittedName>
</protein>
<evidence type="ECO:0000313" key="2">
    <source>
        <dbReference type="EMBL" id="MCP8937396.1"/>
    </source>
</evidence>
<name>A0ABT1L7D3_9HYPH</name>
<organism evidence="2 3">
    <name type="scientific">Alsobacter ponti</name>
    <dbReference type="NCBI Taxonomy" id="2962936"/>
    <lineage>
        <taxon>Bacteria</taxon>
        <taxon>Pseudomonadati</taxon>
        <taxon>Pseudomonadota</taxon>
        <taxon>Alphaproteobacteria</taxon>
        <taxon>Hyphomicrobiales</taxon>
        <taxon>Alsobacteraceae</taxon>
        <taxon>Alsobacter</taxon>
    </lineage>
</organism>
<reference evidence="2 3" key="1">
    <citation type="submission" date="2022-07" db="EMBL/GenBank/DDBJ databases">
        <authorList>
            <person name="Li W.-J."/>
            <person name="Deng Q.-Q."/>
        </authorList>
    </citation>
    <scope>NUCLEOTIDE SEQUENCE [LARGE SCALE GENOMIC DNA]</scope>
    <source>
        <strain evidence="2 3">SYSU M60028</strain>
    </source>
</reference>
<evidence type="ECO:0000256" key="1">
    <source>
        <dbReference type="SAM" id="MobiDB-lite"/>
    </source>
</evidence>
<dbReference type="PANTHER" id="PTHR41247">
    <property type="entry name" value="HTH-TYPE TRANSCRIPTIONAL REPRESSOR YCNK"/>
    <property type="match status" value="1"/>
</dbReference>
<comment type="caution">
    <text evidence="2">The sequence shown here is derived from an EMBL/GenBank/DDBJ whole genome shotgun (WGS) entry which is preliminary data.</text>
</comment>
<feature type="region of interest" description="Disordered" evidence="1">
    <location>
        <begin position="159"/>
        <end position="194"/>
    </location>
</feature>
<evidence type="ECO:0000313" key="3">
    <source>
        <dbReference type="Proteomes" id="UP001205890"/>
    </source>
</evidence>
<proteinExistence type="predicted"/>
<keyword evidence="3" id="KW-1185">Reference proteome</keyword>